<sequence length="94" mass="9887">MPGVATGEKVAVTLWGVFMATEQVALVPLHAPLHPEKIKPEAGVAVSVTLVPRVKGALHLVPQLIPSGDEITVPLPLLSLLTDSKNVGPAFSHW</sequence>
<dbReference type="Proteomes" id="UP000839052">
    <property type="component" value="Chromosome"/>
</dbReference>
<proteinExistence type="predicted"/>
<reference evidence="1 2" key="1">
    <citation type="submission" date="2021-10" db="EMBL/GenBank/DDBJ databases">
        <authorList>
            <person name="Koch H."/>
        </authorList>
    </citation>
    <scope>NUCLEOTIDE SEQUENCE [LARGE SCALE GENOMIC DNA]</scope>
    <source>
        <strain evidence="1">6680</strain>
    </source>
</reference>
<dbReference type="EMBL" id="OU912926">
    <property type="protein sequence ID" value="CAG9933408.1"/>
    <property type="molecule type" value="Genomic_DNA"/>
</dbReference>
<evidence type="ECO:0000313" key="2">
    <source>
        <dbReference type="Proteomes" id="UP000839052"/>
    </source>
</evidence>
<evidence type="ECO:0000313" key="1">
    <source>
        <dbReference type="EMBL" id="CAG9933408.1"/>
    </source>
</evidence>
<organism evidence="1 2">
    <name type="scientific">Candidatus Nitrotoga arctica</name>
    <dbReference type="NCBI Taxonomy" id="453162"/>
    <lineage>
        <taxon>Bacteria</taxon>
        <taxon>Pseudomonadati</taxon>
        <taxon>Pseudomonadota</taxon>
        <taxon>Betaproteobacteria</taxon>
        <taxon>Nitrosomonadales</taxon>
        <taxon>Gallionellaceae</taxon>
        <taxon>Candidatus Nitrotoga</taxon>
    </lineage>
</organism>
<gene>
    <name evidence="1" type="ORF">NTG6680_2159</name>
</gene>
<name>A0ABN8AQF2_9PROT</name>
<protein>
    <submittedName>
        <fullName evidence="1">Uncharacterized protein</fullName>
    </submittedName>
</protein>
<keyword evidence="2" id="KW-1185">Reference proteome</keyword>
<accession>A0ABN8AQF2</accession>